<organism evidence="12 13">
    <name type="scientific">Lecanosticta acicola</name>
    <dbReference type="NCBI Taxonomy" id="111012"/>
    <lineage>
        <taxon>Eukaryota</taxon>
        <taxon>Fungi</taxon>
        <taxon>Dikarya</taxon>
        <taxon>Ascomycota</taxon>
        <taxon>Pezizomycotina</taxon>
        <taxon>Dothideomycetes</taxon>
        <taxon>Dothideomycetidae</taxon>
        <taxon>Mycosphaerellales</taxon>
        <taxon>Mycosphaerellaceae</taxon>
        <taxon>Lecanosticta</taxon>
    </lineage>
</organism>
<name>A0AAI8W1E4_9PEZI</name>
<keyword evidence="4 10" id="KW-0472">Membrane</keyword>
<evidence type="ECO:0000256" key="7">
    <source>
        <dbReference type="ARBA" id="ARBA00069139"/>
    </source>
</evidence>
<dbReference type="InterPro" id="IPR020846">
    <property type="entry name" value="MFS_dom"/>
</dbReference>
<feature type="region of interest" description="Disordered" evidence="9">
    <location>
        <begin position="1"/>
        <end position="39"/>
    </location>
</feature>
<dbReference type="CDD" id="cd17323">
    <property type="entry name" value="MFS_Tpo1_MDR_like"/>
    <property type="match status" value="1"/>
</dbReference>
<evidence type="ECO:0000256" key="2">
    <source>
        <dbReference type="ARBA" id="ARBA00022692"/>
    </source>
</evidence>
<evidence type="ECO:0000256" key="6">
    <source>
        <dbReference type="ARBA" id="ARBA00053977"/>
    </source>
</evidence>
<evidence type="ECO:0000256" key="9">
    <source>
        <dbReference type="SAM" id="MobiDB-lite"/>
    </source>
</evidence>
<dbReference type="InterPro" id="IPR036259">
    <property type="entry name" value="MFS_trans_sf"/>
</dbReference>
<evidence type="ECO:0000259" key="11">
    <source>
        <dbReference type="PROSITE" id="PS50850"/>
    </source>
</evidence>
<feature type="transmembrane region" description="Helical" evidence="10">
    <location>
        <begin position="272"/>
        <end position="293"/>
    </location>
</feature>
<proteinExistence type="inferred from homology"/>
<feature type="transmembrane region" description="Helical" evidence="10">
    <location>
        <begin position="205"/>
        <end position="225"/>
    </location>
</feature>
<evidence type="ECO:0000313" key="12">
    <source>
        <dbReference type="EMBL" id="CAK3743053.1"/>
    </source>
</evidence>
<evidence type="ECO:0000256" key="1">
    <source>
        <dbReference type="ARBA" id="ARBA00004141"/>
    </source>
</evidence>
<feature type="transmembrane region" description="Helical" evidence="10">
    <location>
        <begin position="151"/>
        <end position="169"/>
    </location>
</feature>
<dbReference type="AlphaFoldDB" id="A0AAI8W1E4"/>
<comment type="caution">
    <text evidence="12">The sequence shown here is derived from an EMBL/GenBank/DDBJ whole genome shotgun (WGS) entry which is preliminary data.</text>
</comment>
<feature type="transmembrane region" description="Helical" evidence="10">
    <location>
        <begin position="343"/>
        <end position="367"/>
    </location>
</feature>
<accession>A0AAI8W1E4</accession>
<feature type="transmembrane region" description="Helical" evidence="10">
    <location>
        <begin position="379"/>
        <end position="401"/>
    </location>
</feature>
<dbReference type="InterPro" id="IPR011701">
    <property type="entry name" value="MFS"/>
</dbReference>
<dbReference type="GO" id="GO:0022857">
    <property type="term" value="F:transmembrane transporter activity"/>
    <property type="evidence" value="ECO:0007669"/>
    <property type="project" value="InterPro"/>
</dbReference>
<feature type="region of interest" description="Disordered" evidence="9">
    <location>
        <begin position="60"/>
        <end position="101"/>
    </location>
</feature>
<dbReference type="PANTHER" id="PTHR23502">
    <property type="entry name" value="MAJOR FACILITATOR SUPERFAMILY"/>
    <property type="match status" value="1"/>
</dbReference>
<evidence type="ECO:0000256" key="10">
    <source>
        <dbReference type="SAM" id="Phobius"/>
    </source>
</evidence>
<keyword evidence="2 10" id="KW-0812">Transmembrane</keyword>
<feature type="transmembrane region" description="Helical" evidence="10">
    <location>
        <begin position="181"/>
        <end position="199"/>
    </location>
</feature>
<feature type="transmembrane region" description="Helical" evidence="10">
    <location>
        <begin position="516"/>
        <end position="536"/>
    </location>
</feature>
<feature type="compositionally biased region" description="Polar residues" evidence="9">
    <location>
        <begin position="60"/>
        <end position="87"/>
    </location>
</feature>
<dbReference type="PANTHER" id="PTHR23502:SF12">
    <property type="entry name" value="MULTIDRUG TRANSPORTER, PUTATIVE (AFU_ORTHOLOGUE AFUA_1G06440)-RELATED"/>
    <property type="match status" value="1"/>
</dbReference>
<sequence>MDYEKSAPKENVDVSARGPMSFEELESPTSSRDSDSISIASRPSYYPRYAAANTLQRHLSHTSSVGGVAPTTVNRTWTRDTAGTSGTHDPEFEVDFGEDDKSNPQDWSLWYKGIVIMIFSYATTCTVLYSTSYTSAIPGMTREFGIGENEGILGVTTYLLGMASGSVVLAPLSEMYGRRPIYLIVMALFVVFVIPTAVAQNMATILIVRFFGAFCAAAMISNAPGTVNDIVDEDHRALAFSVWSIGPMNGPVIGPVVGGFVFQYLGWRWTNWVVVIVSGVAWILVALVPETYAPSILRKRARKQRKETGDDKWHCRYDDTMEFWQLLKVNLSRPFTLTIKEPICLFWDVYIALVYGCLYLCFVAYPIVFQDIRGWSPGFTGLSFTGIGVGSMIVICSEPLIRRMINAHVKDPETDRPYPEAMVSVVCIASVLIPVGQIVFAWTCTPNVHWIVPIIAGVPFGMGNAGVFIYASNYLVQSYGIYAASALAGNAVLRSIMGATLPLAGPSLYATLGPNWAGFLLGMLEAAFIPIPFIFYKYGHKIRNKSKLIREMAQDQRRREAKQRRGEARIAKRMEAEAEAGAAMETGAAVAEVLDEEKAIRKEPRETSESRDSD</sequence>
<dbReference type="PROSITE" id="PS50850">
    <property type="entry name" value="MFS"/>
    <property type="match status" value="1"/>
</dbReference>
<dbReference type="GO" id="GO:0005886">
    <property type="term" value="C:plasma membrane"/>
    <property type="evidence" value="ECO:0007669"/>
    <property type="project" value="TreeGrafter"/>
</dbReference>
<evidence type="ECO:0000256" key="4">
    <source>
        <dbReference type="ARBA" id="ARBA00023136"/>
    </source>
</evidence>
<reference evidence="12" key="1">
    <citation type="submission" date="2023-11" db="EMBL/GenBank/DDBJ databases">
        <authorList>
            <person name="Alioto T."/>
            <person name="Alioto T."/>
            <person name="Gomez Garrido J."/>
        </authorList>
    </citation>
    <scope>NUCLEOTIDE SEQUENCE</scope>
</reference>
<gene>
    <name evidence="12" type="ORF">LECACI_7A000097</name>
</gene>
<dbReference type="Gene3D" id="1.20.1250.20">
    <property type="entry name" value="MFS general substrate transporter like domains"/>
    <property type="match status" value="1"/>
</dbReference>
<feature type="compositionally biased region" description="Basic and acidic residues" evidence="9">
    <location>
        <begin position="596"/>
        <end position="614"/>
    </location>
</feature>
<comment type="similarity">
    <text evidence="5">Belongs to the major facilitator superfamily. CAR1 family.</text>
</comment>
<dbReference type="Pfam" id="PF07690">
    <property type="entry name" value="MFS_1"/>
    <property type="match status" value="1"/>
</dbReference>
<keyword evidence="3 10" id="KW-1133">Transmembrane helix</keyword>
<keyword evidence="13" id="KW-1185">Reference proteome</keyword>
<feature type="transmembrane region" description="Helical" evidence="10">
    <location>
        <begin position="237"/>
        <end position="266"/>
    </location>
</feature>
<dbReference type="SUPFAM" id="SSF103473">
    <property type="entry name" value="MFS general substrate transporter"/>
    <property type="match status" value="1"/>
</dbReference>
<feature type="compositionally biased region" description="Basic and acidic residues" evidence="9">
    <location>
        <begin position="1"/>
        <end position="12"/>
    </location>
</feature>
<evidence type="ECO:0000313" key="13">
    <source>
        <dbReference type="Proteomes" id="UP001296104"/>
    </source>
</evidence>
<evidence type="ECO:0000256" key="8">
    <source>
        <dbReference type="ARBA" id="ARBA00077167"/>
    </source>
</evidence>
<dbReference type="FunFam" id="1.20.1250.20:FF:000011">
    <property type="entry name" value="MFS multidrug transporter, putative"/>
    <property type="match status" value="1"/>
</dbReference>
<feature type="domain" description="Major facilitator superfamily (MFS) profile" evidence="11">
    <location>
        <begin position="115"/>
        <end position="540"/>
    </location>
</feature>
<comment type="subcellular location">
    <subcellularLocation>
        <location evidence="1">Membrane</location>
        <topology evidence="1">Multi-pass membrane protein</topology>
    </subcellularLocation>
</comment>
<evidence type="ECO:0000256" key="3">
    <source>
        <dbReference type="ARBA" id="ARBA00022989"/>
    </source>
</evidence>
<comment type="function">
    <text evidence="6">MFS transporter; part of the gene cluster that mediates the biosynthesis of cercosporin, a light-activated, non-host-selective toxin. The perylenequinone chromophore of cercosporin absorbs light energy to attain an electronically-activated triplet state and produces active oxygen species such as the hydroxyl radical, superoxide, hydrogen peroxide or singlet oxygen upon reaction with oxygen molecules. These reactive oxygen species cause damage to various cellular components including lipids, proteins and nucleic acids. Responsible for secretion and accumulation of cercosporin, but does not play any roles in self-protection against the toxicity of cercosporin.</text>
</comment>
<feature type="transmembrane region" description="Helical" evidence="10">
    <location>
        <begin position="448"/>
        <end position="470"/>
    </location>
</feature>
<feature type="compositionally biased region" description="Low complexity" evidence="9">
    <location>
        <begin position="27"/>
        <end position="39"/>
    </location>
</feature>
<feature type="region of interest" description="Disordered" evidence="9">
    <location>
        <begin position="595"/>
        <end position="614"/>
    </location>
</feature>
<feature type="transmembrane region" description="Helical" evidence="10">
    <location>
        <begin position="109"/>
        <end position="131"/>
    </location>
</feature>
<feature type="transmembrane region" description="Helical" evidence="10">
    <location>
        <begin position="482"/>
        <end position="504"/>
    </location>
</feature>
<dbReference type="Proteomes" id="UP001296104">
    <property type="component" value="Unassembled WGS sequence"/>
</dbReference>
<dbReference type="EMBL" id="CAVMBE010000001">
    <property type="protein sequence ID" value="CAK3743053.1"/>
    <property type="molecule type" value="Genomic_DNA"/>
</dbReference>
<protein>
    <recommendedName>
        <fullName evidence="7">Cercosporin MFS transporter CTB4</fullName>
    </recommendedName>
    <alternativeName>
        <fullName evidence="8">Cercosporin toxin biosynthesis cluster protein 4</fullName>
    </alternativeName>
</protein>
<feature type="transmembrane region" description="Helical" evidence="10">
    <location>
        <begin position="421"/>
        <end position="442"/>
    </location>
</feature>
<evidence type="ECO:0000256" key="5">
    <source>
        <dbReference type="ARBA" id="ARBA00038347"/>
    </source>
</evidence>